<gene>
    <name evidence="2" type="ORF">C8N26_2181</name>
</gene>
<evidence type="ECO:0000259" key="1">
    <source>
        <dbReference type="PROSITE" id="PS50042"/>
    </source>
</evidence>
<dbReference type="Pfam" id="PF00027">
    <property type="entry name" value="cNMP_binding"/>
    <property type="match status" value="1"/>
</dbReference>
<dbReference type="InterPro" id="IPR018490">
    <property type="entry name" value="cNMP-bd_dom_sf"/>
</dbReference>
<dbReference type="InterPro" id="IPR014710">
    <property type="entry name" value="RmlC-like_jellyroll"/>
</dbReference>
<dbReference type="EMBL" id="RAQM01000010">
    <property type="protein sequence ID" value="RKF03191.1"/>
    <property type="molecule type" value="Genomic_DNA"/>
</dbReference>
<dbReference type="RefSeq" id="WP_120187287.1">
    <property type="nucleotide sequence ID" value="NZ_RAQM01000010.1"/>
</dbReference>
<proteinExistence type="predicted"/>
<dbReference type="SUPFAM" id="SSF51206">
    <property type="entry name" value="cAMP-binding domain-like"/>
    <property type="match status" value="1"/>
</dbReference>
<comment type="caution">
    <text evidence="2">The sequence shown here is derived from an EMBL/GenBank/DDBJ whole genome shotgun (WGS) entry which is preliminary data.</text>
</comment>
<dbReference type="Proteomes" id="UP000285780">
    <property type="component" value="Unassembled WGS sequence"/>
</dbReference>
<name>A0A420DZC5_9FLAO</name>
<dbReference type="InterPro" id="IPR000595">
    <property type="entry name" value="cNMP-bd_dom"/>
</dbReference>
<organism evidence="2 3">
    <name type="scientific">Tenacibaculum lutimaris</name>
    <dbReference type="NCBI Taxonomy" id="285258"/>
    <lineage>
        <taxon>Bacteria</taxon>
        <taxon>Pseudomonadati</taxon>
        <taxon>Bacteroidota</taxon>
        <taxon>Flavobacteriia</taxon>
        <taxon>Flavobacteriales</taxon>
        <taxon>Flavobacteriaceae</taxon>
        <taxon>Tenacibaculum</taxon>
    </lineage>
</organism>
<dbReference type="CDD" id="cd00038">
    <property type="entry name" value="CAP_ED"/>
    <property type="match status" value="1"/>
</dbReference>
<keyword evidence="3" id="KW-1185">Reference proteome</keyword>
<evidence type="ECO:0000313" key="2">
    <source>
        <dbReference type="EMBL" id="RKF03191.1"/>
    </source>
</evidence>
<protein>
    <submittedName>
        <fullName evidence="2">CRP-like cAMP-binding protein</fullName>
    </submittedName>
</protein>
<dbReference type="Gene3D" id="2.60.120.10">
    <property type="entry name" value="Jelly Rolls"/>
    <property type="match status" value="1"/>
</dbReference>
<reference evidence="2 3" key="1">
    <citation type="submission" date="2018-09" db="EMBL/GenBank/DDBJ databases">
        <title>Genomic Encyclopedia of Archaeal and Bacterial Type Strains, Phase II (KMG-II): from individual species to whole genera.</title>
        <authorList>
            <person name="Goeker M."/>
        </authorList>
    </citation>
    <scope>NUCLEOTIDE SEQUENCE [LARGE SCALE GENOMIC DNA]</scope>
    <source>
        <strain evidence="2 3">DSM 16505</strain>
    </source>
</reference>
<evidence type="ECO:0000313" key="3">
    <source>
        <dbReference type="Proteomes" id="UP000285780"/>
    </source>
</evidence>
<dbReference type="PROSITE" id="PS50042">
    <property type="entry name" value="CNMP_BINDING_3"/>
    <property type="match status" value="1"/>
</dbReference>
<dbReference type="AlphaFoldDB" id="A0A420DZC5"/>
<feature type="domain" description="Cyclic nucleotide-binding" evidence="1">
    <location>
        <begin position="10"/>
        <end position="113"/>
    </location>
</feature>
<accession>A0A420DZC5</accession>
<sequence length="190" mass="22349">MDFFKEFALSFHPLSEDGLERIFSLLTIKKFPKNFELVSLHQTPVNAYILKTGVIRAYSIDEKNKEHTRTIYTPISTSGNLGALIKNEPSTLIYECLTDCEVLECNYKDFYNLSLNHHEISIFHYKILQSVYIREVDRILELQMLDASQRYKKLQENYPGIDNLINQYHIASYLNITPVQLSRIRKNFIY</sequence>